<dbReference type="Pfam" id="PF00356">
    <property type="entry name" value="LacI"/>
    <property type="match status" value="1"/>
</dbReference>
<dbReference type="PRINTS" id="PR00036">
    <property type="entry name" value="HTHLACI"/>
</dbReference>
<dbReference type="PROSITE" id="PS00356">
    <property type="entry name" value="HTH_LACI_1"/>
    <property type="match status" value="1"/>
</dbReference>
<dbReference type="CDD" id="cd01544">
    <property type="entry name" value="PBP1_GalR"/>
    <property type="match status" value="1"/>
</dbReference>
<dbReference type="InterPro" id="IPR010982">
    <property type="entry name" value="Lambda_DNA-bd_dom_sf"/>
</dbReference>
<dbReference type="CDD" id="cd01392">
    <property type="entry name" value="HTH_LacI"/>
    <property type="match status" value="1"/>
</dbReference>
<dbReference type="Pfam" id="PF13377">
    <property type="entry name" value="Peripla_BP_3"/>
    <property type="match status" value="1"/>
</dbReference>
<accession>A0A6M2B8V0</accession>
<dbReference type="PANTHER" id="PTHR30146:SF149">
    <property type="entry name" value="HTH-TYPE TRANSCRIPTIONAL REGULATOR EBGR"/>
    <property type="match status" value="1"/>
</dbReference>
<keyword evidence="3" id="KW-0804">Transcription</keyword>
<comment type="caution">
    <text evidence="5">The sequence shown here is derived from an EMBL/GenBank/DDBJ whole genome shotgun (WGS) entry which is preliminary data.</text>
</comment>
<keyword evidence="6" id="KW-1185">Reference proteome</keyword>
<dbReference type="SMART" id="SM00354">
    <property type="entry name" value="HTH_LACI"/>
    <property type="match status" value="1"/>
</dbReference>
<gene>
    <name evidence="5" type="primary">ebgR</name>
    <name evidence="5" type="ORF">GW579_18135</name>
</gene>
<keyword evidence="1" id="KW-0805">Transcription regulation</keyword>
<evidence type="ECO:0000256" key="2">
    <source>
        <dbReference type="ARBA" id="ARBA00023125"/>
    </source>
</evidence>
<dbReference type="Gene3D" id="3.40.50.2300">
    <property type="match status" value="2"/>
</dbReference>
<dbReference type="InterPro" id="IPR028082">
    <property type="entry name" value="Peripla_BP_I"/>
</dbReference>
<name>A0A6M2B8V0_9GAMM</name>
<dbReference type="GO" id="GO:0003700">
    <property type="term" value="F:DNA-binding transcription factor activity"/>
    <property type="evidence" value="ECO:0007669"/>
    <property type="project" value="TreeGrafter"/>
</dbReference>
<organism evidence="5 6">
    <name type="scientific">Rahnella contaminans</name>
    <dbReference type="NCBI Taxonomy" id="2703882"/>
    <lineage>
        <taxon>Bacteria</taxon>
        <taxon>Pseudomonadati</taxon>
        <taxon>Pseudomonadota</taxon>
        <taxon>Gammaproteobacteria</taxon>
        <taxon>Enterobacterales</taxon>
        <taxon>Yersiniaceae</taxon>
        <taxon>Rahnella</taxon>
    </lineage>
</organism>
<dbReference type="SUPFAM" id="SSF53822">
    <property type="entry name" value="Periplasmic binding protein-like I"/>
    <property type="match status" value="1"/>
</dbReference>
<feature type="domain" description="HTH lacI-type" evidence="4">
    <location>
        <begin position="31"/>
        <end position="87"/>
    </location>
</feature>
<dbReference type="SUPFAM" id="SSF47413">
    <property type="entry name" value="lambda repressor-like DNA-binding domains"/>
    <property type="match status" value="1"/>
</dbReference>
<sequence length="355" mass="39390">MGAYASGAGVHKPLITLSYGFGLPDYETLMATLKEIAEAANVSVATVSRVLNDDPSLSVKAQTRQKILEAAERLEYKLSPSKRNATHRMTFAALFTYRQGLEIDDPYYLSMRYGIETQCEKLGITLISGYDFTGDKPLPAADGFLVIGQPQTALHTQLSQQSSPVVFIDGVMEDAQFDCVNVDLFKISQKVIDFFIDQGYSRIGFIGGRDLPEFADQREQAFVEYGRLKNVVQPQDIYYGDFTSQSGYQCAKKMLQENTPFPPALLIATDTIALGVTRALLEHGVKIPQQIALISVNDIPTARFVFPSLSTVRIHSETMGAQAVNLLTERLRDERNVPLSVFVPSSLQLRDTTRR</sequence>
<evidence type="ECO:0000313" key="6">
    <source>
        <dbReference type="Proteomes" id="UP000476696"/>
    </source>
</evidence>
<dbReference type="PANTHER" id="PTHR30146">
    <property type="entry name" value="LACI-RELATED TRANSCRIPTIONAL REPRESSOR"/>
    <property type="match status" value="1"/>
</dbReference>
<evidence type="ECO:0000259" key="4">
    <source>
        <dbReference type="PROSITE" id="PS50932"/>
    </source>
</evidence>
<evidence type="ECO:0000256" key="3">
    <source>
        <dbReference type="ARBA" id="ARBA00023163"/>
    </source>
</evidence>
<reference evidence="5 6" key="1">
    <citation type="submission" date="2020-03" db="EMBL/GenBank/DDBJ databases">
        <title>Rahnella aceri sp. nov., isoated from traditional Jeju Makgeolli.</title>
        <authorList>
            <person name="Kim I.S."/>
            <person name="Jeon D."/>
        </authorList>
    </citation>
    <scope>NUCLEOTIDE SEQUENCE [LARGE SCALE GENOMIC DNA]</scope>
    <source>
        <strain evidence="5 6">Lac-M11</strain>
    </source>
</reference>
<dbReference type="Gene3D" id="1.10.260.40">
    <property type="entry name" value="lambda repressor-like DNA-binding domains"/>
    <property type="match status" value="1"/>
</dbReference>
<dbReference type="PROSITE" id="PS50932">
    <property type="entry name" value="HTH_LACI_2"/>
    <property type="match status" value="1"/>
</dbReference>
<proteinExistence type="predicted"/>
<dbReference type="AlphaFoldDB" id="A0A6M2B8V0"/>
<dbReference type="Proteomes" id="UP000476696">
    <property type="component" value="Unassembled WGS sequence"/>
</dbReference>
<evidence type="ECO:0000313" key="5">
    <source>
        <dbReference type="EMBL" id="NGX89001.1"/>
    </source>
</evidence>
<evidence type="ECO:0000256" key="1">
    <source>
        <dbReference type="ARBA" id="ARBA00023015"/>
    </source>
</evidence>
<dbReference type="NCBIfam" id="NF007665">
    <property type="entry name" value="PRK10339.1"/>
    <property type="match status" value="1"/>
</dbReference>
<dbReference type="GO" id="GO:0000976">
    <property type="term" value="F:transcription cis-regulatory region binding"/>
    <property type="evidence" value="ECO:0007669"/>
    <property type="project" value="TreeGrafter"/>
</dbReference>
<protein>
    <submittedName>
        <fullName evidence="5">Transcriptional regulator EbgR</fullName>
    </submittedName>
</protein>
<dbReference type="InterPro" id="IPR046335">
    <property type="entry name" value="LacI/GalR-like_sensor"/>
</dbReference>
<keyword evidence="2" id="KW-0238">DNA-binding</keyword>
<dbReference type="EMBL" id="JAADJS010000004">
    <property type="protein sequence ID" value="NGX89001.1"/>
    <property type="molecule type" value="Genomic_DNA"/>
</dbReference>
<dbReference type="InterPro" id="IPR000843">
    <property type="entry name" value="HTH_LacI"/>
</dbReference>